<keyword evidence="1" id="KW-0472">Membrane</keyword>
<feature type="transmembrane region" description="Helical" evidence="1">
    <location>
        <begin position="880"/>
        <end position="899"/>
    </location>
</feature>
<organism evidence="2 3">
    <name type="scientific">Sedimentisphaera cyanobacteriorum</name>
    <dbReference type="NCBI Taxonomy" id="1940790"/>
    <lineage>
        <taxon>Bacteria</taxon>
        <taxon>Pseudomonadati</taxon>
        <taxon>Planctomycetota</taxon>
        <taxon>Phycisphaerae</taxon>
        <taxon>Sedimentisphaerales</taxon>
        <taxon>Sedimentisphaeraceae</taxon>
        <taxon>Sedimentisphaera</taxon>
    </lineage>
</organism>
<gene>
    <name evidence="2" type="primary">bepG</name>
    <name evidence="2" type="ORF">L21SP3_00587</name>
</gene>
<feature type="transmembrane region" description="Helical" evidence="1">
    <location>
        <begin position="978"/>
        <end position="997"/>
    </location>
</feature>
<dbReference type="KEGG" id="pbu:L21SP3_00587"/>
<dbReference type="PANTHER" id="PTHR32063:SF33">
    <property type="entry name" value="RND SUPERFAMILY EFFLUX PUMP PERMEASE COMPONENT"/>
    <property type="match status" value="1"/>
</dbReference>
<protein>
    <submittedName>
        <fullName evidence="2">Efflux pump membrane transporter BepG</fullName>
    </submittedName>
</protein>
<keyword evidence="3" id="KW-1185">Reference proteome</keyword>
<feature type="transmembrane region" description="Helical" evidence="1">
    <location>
        <begin position="434"/>
        <end position="455"/>
    </location>
</feature>
<proteinExistence type="predicted"/>
<feature type="transmembrane region" description="Helical" evidence="1">
    <location>
        <begin position="932"/>
        <end position="957"/>
    </location>
</feature>
<dbReference type="GO" id="GO:0005886">
    <property type="term" value="C:plasma membrane"/>
    <property type="evidence" value="ECO:0007669"/>
    <property type="project" value="TreeGrafter"/>
</dbReference>
<dbReference type="Gene3D" id="1.20.1640.10">
    <property type="entry name" value="Multidrug efflux transporter AcrB transmembrane domain"/>
    <property type="match status" value="2"/>
</dbReference>
<dbReference type="InterPro" id="IPR027463">
    <property type="entry name" value="AcrB_DN_DC_subdom"/>
</dbReference>
<reference evidence="3" key="1">
    <citation type="submission" date="2017-02" db="EMBL/GenBank/DDBJ databases">
        <title>Comparative genomics and description of representatives of a novel lineage of planctomycetes thriving in anoxic sediments.</title>
        <authorList>
            <person name="Spring S."/>
            <person name="Bunk B."/>
            <person name="Sproer C."/>
            <person name="Klenk H.-P."/>
        </authorList>
    </citation>
    <scope>NUCLEOTIDE SEQUENCE [LARGE SCALE GENOMIC DNA]</scope>
    <source>
        <strain evidence="3">L21-RPul-D3</strain>
    </source>
</reference>
<feature type="transmembrane region" description="Helical" evidence="1">
    <location>
        <begin position="341"/>
        <end position="361"/>
    </location>
</feature>
<dbReference type="OrthoDB" id="9806532at2"/>
<dbReference type="AlphaFoldDB" id="A0A1Q2HMV0"/>
<dbReference type="SUPFAM" id="SSF82714">
    <property type="entry name" value="Multidrug efflux transporter AcrB TolC docking domain, DN and DC subdomains"/>
    <property type="match status" value="2"/>
</dbReference>
<name>A0A1Q2HMV0_9BACT</name>
<dbReference type="SUPFAM" id="SSF82693">
    <property type="entry name" value="Multidrug efflux transporter AcrB pore domain, PN1, PN2, PC1 and PC2 subdomains"/>
    <property type="match status" value="2"/>
</dbReference>
<dbReference type="EMBL" id="CP019633">
    <property type="protein sequence ID" value="AQQ08797.1"/>
    <property type="molecule type" value="Genomic_DNA"/>
</dbReference>
<sequence length="1051" mass="116176">MDSRKGLIGWFAGNHVAANLLMFVIIGGGIAASLTSNLEIFPDIDNKMITISVQYLGASPEEVETGICLPLEEAVSGLEDIKKVYSTASEGLGWVLVELEDFADTSEMLDEIKKEVDRIRTFPEEAEKPEISEVDQSDHIVTVMVYGQASQKSLRKIGEEIRDDLLDSETITQCSIKGAPPYEISIEVSEKMLRKYNLTFRQISRVIAESSIDVPGGSIETRSGEILIRTQGQMYSGEEFEDIIVKTNKDGSVLRLSELGEVIDGFEETPMITRFNGEPAVLVEVGRVGRQDAVDIAAEVEHYVEKNRGSLAAGISMQTYNDYSVHLRSRLSLLLNNGRNGLILVFICLLISLNIRLSFWTTLGIPISFMGGMIILSFLGVSIDMLSLFAFIICLGIVVDDAIVVGENIHALHQKGVPAAKAAVQGAKEMASPVTIAVLTTIVAFLPMMFTIGIMGRILRVIPIVVISVLAISLVESLLILPAHLDASMKKTGRDRPGRLRKLIDSSHEKFSQGVFKSFIARIISWRYVTMACSLFVLIITFAVIRAGYIKYTFFPSVDSDTVSVSIEMPVGTPSEKTQNAAATVEKAGRKTASELTEKSQSEKSLVKYITTIVGKSQIVDNSPGPQISDSSASSHLAVVEVELLSAEQRSISSKEFVNRWRENVGLIPGLNSIEYNYTMQDAGDAVKIELGNRDFERLKTSVEIFQKRISQIPGVKDIKDNFEQGKREIKLSLSREGRDAGLTLADIAVQARQGFYGDEVQRIQRQKDEVRIMLRYPYEKRTTLRDIKDVMIKTPDSRQIPFETAANIEYGRGYSQINRSNRQRTITVSADVDPLEANSQEVNNYIFSTILPNMGKDYPNLTYDVEGEQKSMNESMSSLGKGFIYAFFGIYSLIAVQFRSYIQPVIVMSAIPFGIIGAVAGHLLMGFDLSLMSTFGIVALTGIVVNDSLILIDLINRERKNGLTLYQAVIDSAASRLRPILLTTLTTFFGLVPMILEQSLQAQFLIPMAVSLAFGVLFATCITLILVPSLYMIIEDIHWSIFTAKNARKN</sequence>
<feature type="transmembrane region" description="Helical" evidence="1">
    <location>
        <begin position="1003"/>
        <end position="1028"/>
    </location>
</feature>
<dbReference type="GO" id="GO:0042910">
    <property type="term" value="F:xenobiotic transmembrane transporter activity"/>
    <property type="evidence" value="ECO:0007669"/>
    <property type="project" value="TreeGrafter"/>
</dbReference>
<keyword evidence="1" id="KW-1133">Transmembrane helix</keyword>
<keyword evidence="1" id="KW-0812">Transmembrane</keyword>
<evidence type="ECO:0000313" key="2">
    <source>
        <dbReference type="EMBL" id="AQQ08797.1"/>
    </source>
</evidence>
<dbReference type="Gene3D" id="3.30.70.1320">
    <property type="entry name" value="Multidrug efflux transporter AcrB pore domain like"/>
    <property type="match status" value="1"/>
</dbReference>
<dbReference type="PRINTS" id="PR00702">
    <property type="entry name" value="ACRIFLAVINRP"/>
</dbReference>
<dbReference type="Gene3D" id="3.30.70.1440">
    <property type="entry name" value="Multidrug efflux transporter AcrB pore domain"/>
    <property type="match status" value="1"/>
</dbReference>
<dbReference type="Gene3D" id="3.30.2090.10">
    <property type="entry name" value="Multidrug efflux transporter AcrB TolC docking domain, DN and DC subdomains"/>
    <property type="match status" value="2"/>
</dbReference>
<dbReference type="PANTHER" id="PTHR32063">
    <property type="match status" value="1"/>
</dbReference>
<dbReference type="Proteomes" id="UP000188273">
    <property type="component" value="Chromosome"/>
</dbReference>
<dbReference type="SUPFAM" id="SSF82866">
    <property type="entry name" value="Multidrug efflux transporter AcrB transmembrane domain"/>
    <property type="match status" value="2"/>
</dbReference>
<accession>A0A1Q2HMV0</accession>
<dbReference type="InterPro" id="IPR001036">
    <property type="entry name" value="Acrflvin-R"/>
</dbReference>
<dbReference type="STRING" id="1940790.L21SP3_00587"/>
<feature type="transmembrane region" description="Helical" evidence="1">
    <location>
        <begin position="528"/>
        <end position="549"/>
    </location>
</feature>
<evidence type="ECO:0000313" key="3">
    <source>
        <dbReference type="Proteomes" id="UP000188273"/>
    </source>
</evidence>
<feature type="transmembrane region" description="Helical" evidence="1">
    <location>
        <begin position="20"/>
        <end position="41"/>
    </location>
</feature>
<dbReference type="Gene3D" id="3.30.70.1430">
    <property type="entry name" value="Multidrug efflux transporter AcrB pore domain"/>
    <property type="match status" value="2"/>
</dbReference>
<feature type="transmembrane region" description="Helical" evidence="1">
    <location>
        <begin position="373"/>
        <end position="399"/>
    </location>
</feature>
<feature type="transmembrane region" description="Helical" evidence="1">
    <location>
        <begin position="906"/>
        <end position="926"/>
    </location>
</feature>
<feature type="transmembrane region" description="Helical" evidence="1">
    <location>
        <begin position="461"/>
        <end position="481"/>
    </location>
</feature>
<evidence type="ECO:0000256" key="1">
    <source>
        <dbReference type="SAM" id="Phobius"/>
    </source>
</evidence>
<dbReference type="RefSeq" id="WP_077539268.1">
    <property type="nucleotide sequence ID" value="NZ_CP019633.1"/>
</dbReference>
<dbReference type="Pfam" id="PF00873">
    <property type="entry name" value="ACR_tran"/>
    <property type="match status" value="1"/>
</dbReference>